<dbReference type="SMART" id="SM00220">
    <property type="entry name" value="S_TKc"/>
    <property type="match status" value="1"/>
</dbReference>
<keyword evidence="10 18" id="KW-0067">ATP-binding</keyword>
<evidence type="ECO:0000256" key="17">
    <source>
        <dbReference type="PIRSR" id="PIRSR600239-51"/>
    </source>
</evidence>
<evidence type="ECO:0000256" key="18">
    <source>
        <dbReference type="RuleBase" id="RU000308"/>
    </source>
</evidence>
<keyword evidence="6" id="KW-0716">Sensory transduction</keyword>
<dbReference type="EC" id="2.7.11.-" evidence="18"/>
<keyword evidence="12" id="KW-0449">Lipoprotein</keyword>
<dbReference type="GO" id="GO:0050254">
    <property type="term" value="F:rhodopsin kinase activity"/>
    <property type="evidence" value="ECO:0007669"/>
    <property type="project" value="UniProtKB-EC"/>
</dbReference>
<dbReference type="PRINTS" id="PR00717">
    <property type="entry name" value="GPCRKINASE"/>
</dbReference>
<comment type="similarity">
    <text evidence="2 18">Belongs to the protein kinase superfamily. AGC Ser/Thr protein kinase family. GPRK subfamily.</text>
</comment>
<dbReference type="PROSITE" id="PS50011">
    <property type="entry name" value="PROTEIN_KINASE_DOM"/>
    <property type="match status" value="1"/>
</dbReference>
<protein>
    <recommendedName>
        <fullName evidence="18">G protein-coupled receptor kinase</fullName>
        <ecNumber evidence="18">2.7.11.-</ecNumber>
    </recommendedName>
</protein>
<keyword evidence="9 18" id="KW-0418">Kinase</keyword>
<evidence type="ECO:0000256" key="7">
    <source>
        <dbReference type="ARBA" id="ARBA00022679"/>
    </source>
</evidence>
<dbReference type="Gene3D" id="1.10.510.10">
    <property type="entry name" value="Transferase(Phosphotransferase) domain 1"/>
    <property type="match status" value="1"/>
</dbReference>
<feature type="domain" description="RGS" evidence="20">
    <location>
        <begin position="61"/>
        <end position="172"/>
    </location>
</feature>
<evidence type="ECO:0000256" key="9">
    <source>
        <dbReference type="ARBA" id="ARBA00022777"/>
    </source>
</evidence>
<dbReference type="Gene3D" id="3.30.200.20">
    <property type="entry name" value="Phosphorylase Kinase, domain 1"/>
    <property type="match status" value="1"/>
</dbReference>
<keyword evidence="11" id="KW-0472">Membrane</keyword>
<dbReference type="PROSITE" id="PS50132">
    <property type="entry name" value="RGS"/>
    <property type="match status" value="1"/>
</dbReference>
<keyword evidence="3" id="KW-0488">Methylation</keyword>
<dbReference type="FunFam" id="1.10.510.10:FF:000074">
    <property type="entry name" value="G protein-coupled receptor kinase"/>
    <property type="match status" value="1"/>
</dbReference>
<evidence type="ECO:0000313" key="21">
    <source>
        <dbReference type="EMBL" id="AUG68923.1"/>
    </source>
</evidence>
<dbReference type="GO" id="GO:0005737">
    <property type="term" value="C:cytoplasm"/>
    <property type="evidence" value="ECO:0007669"/>
    <property type="project" value="TreeGrafter"/>
</dbReference>
<evidence type="ECO:0000259" key="19">
    <source>
        <dbReference type="PROSITE" id="PS50011"/>
    </source>
</evidence>
<dbReference type="PANTHER" id="PTHR24355">
    <property type="entry name" value="G PROTEIN-COUPLED RECEPTOR KINASE/RIBOSOMAL PROTEIN S6 KINASE"/>
    <property type="match status" value="1"/>
</dbReference>
<dbReference type="InterPro" id="IPR011009">
    <property type="entry name" value="Kinase-like_dom_sf"/>
</dbReference>
<comment type="function">
    <text evidence="14">Retina-specific kinase involved in the shutoff of the photoresponse and adaptation to changing light conditions via cone opsin phosphorylation, including rhodopsin (RHO).</text>
</comment>
<dbReference type="GO" id="GO:0007165">
    <property type="term" value="P:signal transduction"/>
    <property type="evidence" value="ECO:0007669"/>
    <property type="project" value="InterPro"/>
</dbReference>
<feature type="domain" description="Protein kinase" evidence="19">
    <location>
        <begin position="187"/>
        <end position="450"/>
    </location>
</feature>
<keyword evidence="4 18" id="KW-0723">Serine/threonine-protein kinase</keyword>
<evidence type="ECO:0000256" key="1">
    <source>
        <dbReference type="ARBA" id="ARBA00004635"/>
    </source>
</evidence>
<evidence type="ECO:0000256" key="11">
    <source>
        <dbReference type="ARBA" id="ARBA00023136"/>
    </source>
</evidence>
<dbReference type="PROSITE" id="PS00108">
    <property type="entry name" value="PROTEIN_KINASE_ST"/>
    <property type="match status" value="1"/>
</dbReference>
<dbReference type="GO" id="GO:0007601">
    <property type="term" value="P:visual perception"/>
    <property type="evidence" value="ECO:0007669"/>
    <property type="project" value="UniProtKB-KW"/>
</dbReference>
<evidence type="ECO:0000256" key="15">
    <source>
        <dbReference type="ARBA" id="ARBA00048717"/>
    </source>
</evidence>
<evidence type="ECO:0000256" key="3">
    <source>
        <dbReference type="ARBA" id="ARBA00022481"/>
    </source>
</evidence>
<dbReference type="GO" id="GO:0009966">
    <property type="term" value="P:regulation of signal transduction"/>
    <property type="evidence" value="ECO:0007669"/>
    <property type="project" value="TreeGrafter"/>
</dbReference>
<dbReference type="InterPro" id="IPR036305">
    <property type="entry name" value="RGS_sf"/>
</dbReference>
<dbReference type="InterPro" id="IPR000719">
    <property type="entry name" value="Prot_kinase_dom"/>
</dbReference>
<organism evidence="21">
    <name type="scientific">Eptatretus cirrhatus</name>
    <name type="common">broadgilled hagfish</name>
    <dbReference type="NCBI Taxonomy" id="78394"/>
    <lineage>
        <taxon>Eukaryota</taxon>
        <taxon>Metazoa</taxon>
        <taxon>Chordata</taxon>
        <taxon>Craniata</taxon>
        <taxon>Vertebrata</taxon>
        <taxon>Cyclostomata</taxon>
        <taxon>Myxini</taxon>
        <taxon>Myxiniformes</taxon>
        <taxon>Myxinidae</taxon>
        <taxon>Eptatretinae</taxon>
        <taxon>Eptatretus</taxon>
    </lineage>
</organism>
<evidence type="ECO:0000256" key="14">
    <source>
        <dbReference type="ARBA" id="ARBA00037736"/>
    </source>
</evidence>
<dbReference type="Pfam" id="PF00615">
    <property type="entry name" value="RGS"/>
    <property type="match status" value="1"/>
</dbReference>
<accession>A0A2H5AC92</accession>
<evidence type="ECO:0000256" key="2">
    <source>
        <dbReference type="ARBA" id="ARBA00009793"/>
    </source>
</evidence>
<comment type="catalytic activity">
    <reaction evidence="15">
        <text>L-threonyl-[rhodopsin] + ATP = O-phospho-L-threonyl-[rhodopsin] + ADP + H(+)</text>
        <dbReference type="Rhea" id="RHEA:56552"/>
        <dbReference type="Rhea" id="RHEA-COMP:14596"/>
        <dbReference type="Rhea" id="RHEA-COMP:14597"/>
        <dbReference type="ChEBI" id="CHEBI:15378"/>
        <dbReference type="ChEBI" id="CHEBI:30013"/>
        <dbReference type="ChEBI" id="CHEBI:30616"/>
        <dbReference type="ChEBI" id="CHEBI:61977"/>
        <dbReference type="ChEBI" id="CHEBI:456216"/>
        <dbReference type="EC" id="2.7.11.14"/>
    </reaction>
</comment>
<proteinExistence type="evidence at transcript level"/>
<evidence type="ECO:0000256" key="13">
    <source>
        <dbReference type="ARBA" id="ARBA00023305"/>
    </source>
</evidence>
<evidence type="ECO:0000256" key="6">
    <source>
        <dbReference type="ARBA" id="ARBA00022606"/>
    </source>
</evidence>
<name>A0A2H5AC92_9VERT</name>
<dbReference type="GO" id="GO:0016020">
    <property type="term" value="C:membrane"/>
    <property type="evidence" value="ECO:0007669"/>
    <property type="project" value="UniProtKB-SubCell"/>
</dbReference>
<comment type="subcellular location">
    <subcellularLocation>
        <location evidence="1">Membrane</location>
        <topology evidence="1">Lipid-anchor</topology>
    </subcellularLocation>
</comment>
<dbReference type="Pfam" id="PF00069">
    <property type="entry name" value="Pkinase"/>
    <property type="match status" value="1"/>
</dbReference>
<dbReference type="InterPro" id="IPR008271">
    <property type="entry name" value="Ser/Thr_kinase_AS"/>
</dbReference>
<sequence>MCDLGGLDNLIANTAYLQARKSTDAGVGGSKRRRSLALPGPAKCMEIRQLLHLSFASECEEQPIGRRLFHSFCNSVAEYSRALAFLDQVVELELAEDNMQNALLCKIVADFLQPDSENSLSFLSDAMTSAASGASEVDMKELVPRAQQETRQFLMGKPFREYLESPFFQRFLQWKALEQQKITEKHFYEFRVLGKGGFGEVCAIQVKLTRKMHACKKLNKKSLKKKKGQKMALLEKEILESVNSSMVVRLAYAFETKEHLCLVMTLMNGGDLKFHIYNVGKRGLSMDRVLFYTAQITCGLHHLHRLSIIYRDMKPENVLLDERGNCRLSDLGLAVVLRNADDKITQRAGTNGYMSPEVIKEEPYSYDADWFALGCTIHEMISGNTPFRNFHEQVSKEELRRRVLQDKVVFTKTAFTAEAQDLCTQLLAKRACDRLGSRNPNDDPRQHGFFHSINFQRLEAGLVSPPFVPDPDVVYAKDLCDIDEFSEVKGVELDEQDLKFHKEFATGCVPLTWQEEIIESGLFDDVESVQHRASLPGNSERRSGVCLIL</sequence>
<evidence type="ECO:0000256" key="5">
    <source>
        <dbReference type="ARBA" id="ARBA00022553"/>
    </source>
</evidence>
<evidence type="ECO:0000256" key="10">
    <source>
        <dbReference type="ARBA" id="ARBA00022840"/>
    </source>
</evidence>
<dbReference type="Gene3D" id="1.10.167.10">
    <property type="entry name" value="Regulator of G-protein Signalling 4, domain 2"/>
    <property type="match status" value="1"/>
</dbReference>
<keyword evidence="21" id="KW-0675">Receptor</keyword>
<comment type="catalytic activity">
    <reaction evidence="16">
        <text>L-seryl-[rhodopsin] + ATP = O-phospho-L-seryl-[rhodopsin] + ADP + H(+)</text>
        <dbReference type="Rhea" id="RHEA:23356"/>
        <dbReference type="Rhea" id="RHEA-COMP:14594"/>
        <dbReference type="Rhea" id="RHEA-COMP:14595"/>
        <dbReference type="ChEBI" id="CHEBI:15378"/>
        <dbReference type="ChEBI" id="CHEBI:29999"/>
        <dbReference type="ChEBI" id="CHEBI:30616"/>
        <dbReference type="ChEBI" id="CHEBI:83421"/>
        <dbReference type="ChEBI" id="CHEBI:456216"/>
        <dbReference type="EC" id="2.7.11.14"/>
    </reaction>
</comment>
<evidence type="ECO:0000256" key="4">
    <source>
        <dbReference type="ARBA" id="ARBA00022527"/>
    </source>
</evidence>
<dbReference type="PANTHER" id="PTHR24355:SF12">
    <property type="entry name" value="RHODOPSIN KINASE GRK7"/>
    <property type="match status" value="1"/>
</dbReference>
<dbReference type="AlphaFoldDB" id="A0A2H5AC92"/>
<keyword evidence="12" id="KW-0636">Prenylation</keyword>
<evidence type="ECO:0000259" key="20">
    <source>
        <dbReference type="PROSITE" id="PS50132"/>
    </source>
</evidence>
<evidence type="ECO:0000256" key="16">
    <source>
        <dbReference type="ARBA" id="ARBA00049249"/>
    </source>
</evidence>
<dbReference type="GO" id="GO:0005524">
    <property type="term" value="F:ATP binding"/>
    <property type="evidence" value="ECO:0007669"/>
    <property type="project" value="UniProtKB-KW"/>
</dbReference>
<reference evidence="21" key="1">
    <citation type="journal article" date="2018" name="Open Biol.">
        <title>Evolution of the shut-off steps of vertebrate phototransduction.</title>
        <authorList>
            <person name="Lamb T.D."/>
            <person name="Patel H.R."/>
            <person name="Chuah A."/>
            <person name="Hunt D.M."/>
        </authorList>
    </citation>
    <scope>NUCLEOTIDE SEQUENCE</scope>
</reference>
<keyword evidence="7 18" id="KW-0808">Transferase</keyword>
<dbReference type="SUPFAM" id="SSF48097">
    <property type="entry name" value="Regulator of G-protein signaling, RGS"/>
    <property type="match status" value="1"/>
</dbReference>
<keyword evidence="8 18" id="KW-0547">Nucleotide-binding</keyword>
<feature type="active site" description="Proton acceptor" evidence="17">
    <location>
        <position position="312"/>
    </location>
</feature>
<keyword evidence="5" id="KW-0597">Phosphoprotein</keyword>
<dbReference type="SMART" id="SM00315">
    <property type="entry name" value="RGS"/>
    <property type="match status" value="1"/>
</dbReference>
<dbReference type="InterPro" id="IPR016137">
    <property type="entry name" value="RGS"/>
</dbReference>
<dbReference type="EMBL" id="MG063645">
    <property type="protein sequence ID" value="AUG68923.1"/>
    <property type="molecule type" value="mRNA"/>
</dbReference>
<evidence type="ECO:0000256" key="8">
    <source>
        <dbReference type="ARBA" id="ARBA00022741"/>
    </source>
</evidence>
<evidence type="ECO:0000256" key="12">
    <source>
        <dbReference type="ARBA" id="ARBA00023289"/>
    </source>
</evidence>
<dbReference type="InterPro" id="IPR044926">
    <property type="entry name" value="RGS_subdomain_2"/>
</dbReference>
<dbReference type="SUPFAM" id="SSF56112">
    <property type="entry name" value="Protein kinase-like (PK-like)"/>
    <property type="match status" value="1"/>
</dbReference>
<keyword evidence="13" id="KW-0844">Vision</keyword>
<dbReference type="InterPro" id="IPR000239">
    <property type="entry name" value="GPCR_kinase"/>
</dbReference>